<dbReference type="Pfam" id="PF02687">
    <property type="entry name" value="FtsX"/>
    <property type="match status" value="1"/>
</dbReference>
<evidence type="ECO:0000256" key="1">
    <source>
        <dbReference type="ARBA" id="ARBA00004651"/>
    </source>
</evidence>
<dbReference type="AlphaFoldDB" id="A0A411HN38"/>
<dbReference type="PANTHER" id="PTHR30572:SF18">
    <property type="entry name" value="ABC-TYPE MACROLIDE FAMILY EXPORT SYSTEM PERMEASE COMPONENT 2"/>
    <property type="match status" value="1"/>
</dbReference>
<sequence length="436" mass="47750">MFSYYFSLAVRSLKRNPVITALMVAAIALGIGATMTVFTVFHVMSGDPIPSKSSRLFVPQIDNWGPKSHRDGDNEPADQLTYTDATALMRAHQGVRQAAMYAAGFSLTPENKDIKPFFVEARATYGDFFPMFETPFLFGQGWSSTEDEAKAAVVVLSKKTNDKLFAGINSVGKSINLDGRDYRVIGVLDTWEPAPRFYDVTGKTFGDTEEVFIPFTHAIDQQIGSHGNNSCNDDPKAGWENYLVSECVWIQFWIELPSAADAARYSAWLDNYAREQQRLGRFTWQPNNRVRDVQAWMVAEKVVPNDAKVSVLLAFSFLLVCLINTIGLMLAKFLGRSGEIGLRRALGANKAALFAQCIVESGVVGLAGGLIGVALTALGLVGIRGIFPEDIAHLAHLNVALILLTVALAVVATVLAGLYPTFRAMQVQPAWQLKSN</sequence>
<evidence type="ECO:0000313" key="9">
    <source>
        <dbReference type="EMBL" id="QBB71884.1"/>
    </source>
</evidence>
<dbReference type="InterPro" id="IPR050250">
    <property type="entry name" value="Macrolide_Exporter_MacB"/>
</dbReference>
<keyword evidence="5 6" id="KW-0472">Membrane</keyword>
<gene>
    <name evidence="9" type="ORF">ELE36_16815</name>
</gene>
<evidence type="ECO:0000259" key="7">
    <source>
        <dbReference type="Pfam" id="PF02687"/>
    </source>
</evidence>
<feature type="transmembrane region" description="Helical" evidence="6">
    <location>
        <begin position="21"/>
        <end position="44"/>
    </location>
</feature>
<dbReference type="GO" id="GO:0022857">
    <property type="term" value="F:transmembrane transporter activity"/>
    <property type="evidence" value="ECO:0007669"/>
    <property type="project" value="TreeGrafter"/>
</dbReference>
<feature type="domain" description="MacB-like periplasmic core" evidence="8">
    <location>
        <begin position="20"/>
        <end position="269"/>
    </location>
</feature>
<dbReference type="OrthoDB" id="8735006at2"/>
<evidence type="ECO:0000256" key="4">
    <source>
        <dbReference type="ARBA" id="ARBA00022989"/>
    </source>
</evidence>
<keyword evidence="4 6" id="KW-1133">Transmembrane helix</keyword>
<dbReference type="GO" id="GO:0005886">
    <property type="term" value="C:plasma membrane"/>
    <property type="evidence" value="ECO:0007669"/>
    <property type="project" value="UniProtKB-SubCell"/>
</dbReference>
<feature type="transmembrane region" description="Helical" evidence="6">
    <location>
        <begin position="352"/>
        <end position="383"/>
    </location>
</feature>
<evidence type="ECO:0000313" key="10">
    <source>
        <dbReference type="Proteomes" id="UP000291562"/>
    </source>
</evidence>
<feature type="transmembrane region" description="Helical" evidence="6">
    <location>
        <begin position="395"/>
        <end position="419"/>
    </location>
</feature>
<dbReference type="Pfam" id="PF12704">
    <property type="entry name" value="MacB_PCD"/>
    <property type="match status" value="1"/>
</dbReference>
<dbReference type="Proteomes" id="UP000291562">
    <property type="component" value="Chromosome"/>
</dbReference>
<evidence type="ECO:0000256" key="2">
    <source>
        <dbReference type="ARBA" id="ARBA00022475"/>
    </source>
</evidence>
<name>A0A411HN38_9GAMM</name>
<protein>
    <submittedName>
        <fullName evidence="9">FtsX-like permease family protein</fullName>
    </submittedName>
</protein>
<dbReference type="KEGG" id="xbc:ELE36_16815"/>
<keyword evidence="3 6" id="KW-0812">Transmembrane</keyword>
<proteinExistence type="predicted"/>
<keyword evidence="10" id="KW-1185">Reference proteome</keyword>
<evidence type="ECO:0000256" key="3">
    <source>
        <dbReference type="ARBA" id="ARBA00022692"/>
    </source>
</evidence>
<evidence type="ECO:0000256" key="5">
    <source>
        <dbReference type="ARBA" id="ARBA00023136"/>
    </source>
</evidence>
<evidence type="ECO:0000259" key="8">
    <source>
        <dbReference type="Pfam" id="PF12704"/>
    </source>
</evidence>
<accession>A0A411HN38</accession>
<reference evidence="9 10" key="1">
    <citation type="submission" date="2019-01" db="EMBL/GenBank/DDBJ databases">
        <title>Pseudolysobacter antarctica gen. nov., sp. nov., isolated from Fildes Peninsula, Antarctica.</title>
        <authorList>
            <person name="Wei Z."/>
            <person name="Peng F."/>
        </authorList>
    </citation>
    <scope>NUCLEOTIDE SEQUENCE [LARGE SCALE GENOMIC DNA]</scope>
    <source>
        <strain evidence="9 10">AQ6-296</strain>
    </source>
</reference>
<dbReference type="InterPro" id="IPR025857">
    <property type="entry name" value="MacB_PCD"/>
</dbReference>
<dbReference type="RefSeq" id="WP_129835333.1">
    <property type="nucleotide sequence ID" value="NZ_CP035704.1"/>
</dbReference>
<dbReference type="EMBL" id="CP035704">
    <property type="protein sequence ID" value="QBB71884.1"/>
    <property type="molecule type" value="Genomic_DNA"/>
</dbReference>
<feature type="domain" description="ABC3 transporter permease C-terminal" evidence="7">
    <location>
        <begin position="312"/>
        <end position="429"/>
    </location>
</feature>
<evidence type="ECO:0000256" key="6">
    <source>
        <dbReference type="SAM" id="Phobius"/>
    </source>
</evidence>
<organism evidence="9 10">
    <name type="scientific">Pseudolysobacter antarcticus</name>
    <dbReference type="NCBI Taxonomy" id="2511995"/>
    <lineage>
        <taxon>Bacteria</taxon>
        <taxon>Pseudomonadati</taxon>
        <taxon>Pseudomonadota</taxon>
        <taxon>Gammaproteobacteria</taxon>
        <taxon>Lysobacterales</taxon>
        <taxon>Rhodanobacteraceae</taxon>
        <taxon>Pseudolysobacter</taxon>
    </lineage>
</organism>
<dbReference type="PANTHER" id="PTHR30572">
    <property type="entry name" value="MEMBRANE COMPONENT OF TRANSPORTER-RELATED"/>
    <property type="match status" value="1"/>
</dbReference>
<dbReference type="InterPro" id="IPR003838">
    <property type="entry name" value="ABC3_permease_C"/>
</dbReference>
<comment type="subcellular location">
    <subcellularLocation>
        <location evidence="1">Cell membrane</location>
        <topology evidence="1">Multi-pass membrane protein</topology>
    </subcellularLocation>
</comment>
<keyword evidence="2" id="KW-1003">Cell membrane</keyword>
<feature type="transmembrane region" description="Helical" evidence="6">
    <location>
        <begin position="311"/>
        <end position="331"/>
    </location>
</feature>